<dbReference type="InterPro" id="IPR002716">
    <property type="entry name" value="PIN_dom"/>
</dbReference>
<name>A0A450YLB3_9GAMM</name>
<feature type="domain" description="PIN" evidence="1">
    <location>
        <begin position="3"/>
        <end position="118"/>
    </location>
</feature>
<dbReference type="SUPFAM" id="SSF88723">
    <property type="entry name" value="PIN domain-like"/>
    <property type="match status" value="1"/>
</dbReference>
<sequence>MIAFDTNLLVRLAVNDDPNQAEIAEHLLDTQQVFVPRTVLLETEWVLRSVYKKPRTEISDFIDKALITTNLIVENSSEVANALEWYRLGADFADAMHLCMCGEARIHTFDADFCKAAKESGFTPAFEVLIA</sequence>
<gene>
    <name evidence="3" type="ORF">BECKSD772E_GA0070983_101615</name>
    <name evidence="2" type="ORF">BECKSD772F_GA0070984_101319</name>
</gene>
<dbReference type="CDD" id="cd18683">
    <property type="entry name" value="PIN_VapC-like"/>
    <property type="match status" value="1"/>
</dbReference>
<dbReference type="PANTHER" id="PTHR39664">
    <property type="match status" value="1"/>
</dbReference>
<dbReference type="AlphaFoldDB" id="A0A450YLB3"/>
<protein>
    <submittedName>
        <fullName evidence="3">Predicted nucleic-acid-binding protein, contains PIN domain</fullName>
    </submittedName>
</protein>
<evidence type="ECO:0000313" key="3">
    <source>
        <dbReference type="EMBL" id="VFK42299.1"/>
    </source>
</evidence>
<organism evidence="3">
    <name type="scientific">Candidatus Kentrum sp. SD</name>
    <dbReference type="NCBI Taxonomy" id="2126332"/>
    <lineage>
        <taxon>Bacteria</taxon>
        <taxon>Pseudomonadati</taxon>
        <taxon>Pseudomonadota</taxon>
        <taxon>Gammaproteobacteria</taxon>
        <taxon>Candidatus Kentrum</taxon>
    </lineage>
</organism>
<dbReference type="EMBL" id="CAADFR010000013">
    <property type="protein sequence ID" value="VFK37268.1"/>
    <property type="molecule type" value="Genomic_DNA"/>
</dbReference>
<dbReference type="Pfam" id="PF01850">
    <property type="entry name" value="PIN"/>
    <property type="match status" value="1"/>
</dbReference>
<reference evidence="3" key="1">
    <citation type="submission" date="2019-02" db="EMBL/GenBank/DDBJ databases">
        <authorList>
            <person name="Gruber-Vodicka R. H."/>
            <person name="Seah K. B. B."/>
        </authorList>
    </citation>
    <scope>NUCLEOTIDE SEQUENCE</scope>
    <source>
        <strain evidence="3">BECK_S1320</strain>
        <strain evidence="2">BECK_S1321</strain>
    </source>
</reference>
<evidence type="ECO:0000259" key="1">
    <source>
        <dbReference type="Pfam" id="PF01850"/>
    </source>
</evidence>
<dbReference type="InterPro" id="IPR029060">
    <property type="entry name" value="PIN-like_dom_sf"/>
</dbReference>
<proteinExistence type="predicted"/>
<dbReference type="EMBL" id="CAADFU010000016">
    <property type="protein sequence ID" value="VFK42299.1"/>
    <property type="molecule type" value="Genomic_DNA"/>
</dbReference>
<dbReference type="PANTHER" id="PTHR39664:SF2">
    <property type="entry name" value="NUCLEIC ACID-BINDING PROTEIN, CONTAINING PIN DOMAIN-RELATED"/>
    <property type="match status" value="1"/>
</dbReference>
<accession>A0A450YLB3</accession>
<evidence type="ECO:0000313" key="2">
    <source>
        <dbReference type="EMBL" id="VFK37268.1"/>
    </source>
</evidence>
<dbReference type="Gene3D" id="3.40.50.1010">
    <property type="entry name" value="5'-nuclease"/>
    <property type="match status" value="1"/>
</dbReference>